<name>A0A5C7HQL6_9ROSI</name>
<comment type="caution">
    <text evidence="1">The sequence shown here is derived from an EMBL/GenBank/DDBJ whole genome shotgun (WGS) entry which is preliminary data.</text>
</comment>
<dbReference type="EMBL" id="VAHF01000007">
    <property type="protein sequence ID" value="TXG59144.1"/>
    <property type="molecule type" value="Genomic_DNA"/>
</dbReference>
<dbReference type="OrthoDB" id="10491309at2759"/>
<accession>A0A5C7HQL6</accession>
<proteinExistence type="predicted"/>
<dbReference type="AlphaFoldDB" id="A0A5C7HQL6"/>
<dbReference type="Proteomes" id="UP000323000">
    <property type="component" value="Chromosome 7"/>
</dbReference>
<sequence length="250" mass="28181">MSVKWQTENVDLETRDCLRVGTLQRENVRLQLCSETEEERKKIAEIQKRHFEWELFNVRLLKETMVKAGGEHYKDDLCYLKFGGEAGLQPELKCYQTQKAKSEVPAVKEGKKAPLLTDYRTFPVLAFMAYIGPFPCVEPANRTPLANVRGPKASALLGSAIDHIIFPFRTSIATHPQEVVVLLDGLRLKYLPAELTIMSKGGDSNGIELLFTHISLSSYFGDLSLDSSWVDVGPLAVHHLVSDDVMYNRQ</sequence>
<reference evidence="2" key="1">
    <citation type="journal article" date="2019" name="Gigascience">
        <title>De novo genome assembly of the endangered Acer yangbiense, a plant species with extremely small populations endemic to Yunnan Province, China.</title>
        <authorList>
            <person name="Yang J."/>
            <person name="Wariss H.M."/>
            <person name="Tao L."/>
            <person name="Zhang R."/>
            <person name="Yun Q."/>
            <person name="Hollingsworth P."/>
            <person name="Dao Z."/>
            <person name="Luo G."/>
            <person name="Guo H."/>
            <person name="Ma Y."/>
            <person name="Sun W."/>
        </authorList>
    </citation>
    <scope>NUCLEOTIDE SEQUENCE [LARGE SCALE GENOMIC DNA]</scope>
    <source>
        <strain evidence="2">cv. Malutang</strain>
    </source>
</reference>
<protein>
    <submittedName>
        <fullName evidence="1">Uncharacterized protein</fullName>
    </submittedName>
</protein>
<gene>
    <name evidence="1" type="ORF">EZV62_016973</name>
</gene>
<keyword evidence="2" id="KW-1185">Reference proteome</keyword>
<evidence type="ECO:0000313" key="2">
    <source>
        <dbReference type="Proteomes" id="UP000323000"/>
    </source>
</evidence>
<organism evidence="1 2">
    <name type="scientific">Acer yangbiense</name>
    <dbReference type="NCBI Taxonomy" id="1000413"/>
    <lineage>
        <taxon>Eukaryota</taxon>
        <taxon>Viridiplantae</taxon>
        <taxon>Streptophyta</taxon>
        <taxon>Embryophyta</taxon>
        <taxon>Tracheophyta</taxon>
        <taxon>Spermatophyta</taxon>
        <taxon>Magnoliopsida</taxon>
        <taxon>eudicotyledons</taxon>
        <taxon>Gunneridae</taxon>
        <taxon>Pentapetalae</taxon>
        <taxon>rosids</taxon>
        <taxon>malvids</taxon>
        <taxon>Sapindales</taxon>
        <taxon>Sapindaceae</taxon>
        <taxon>Hippocastanoideae</taxon>
        <taxon>Acereae</taxon>
        <taxon>Acer</taxon>
    </lineage>
</organism>
<evidence type="ECO:0000313" key="1">
    <source>
        <dbReference type="EMBL" id="TXG59144.1"/>
    </source>
</evidence>